<evidence type="ECO:0000259" key="4">
    <source>
        <dbReference type="SMART" id="SM00322"/>
    </source>
</evidence>
<dbReference type="SMART" id="SM00322">
    <property type="entry name" value="KH"/>
    <property type="match status" value="2"/>
</dbReference>
<feature type="compositionally biased region" description="Basic residues" evidence="3">
    <location>
        <begin position="213"/>
        <end position="229"/>
    </location>
</feature>
<evidence type="ECO:0000313" key="6">
    <source>
        <dbReference type="Proteomes" id="UP001162483"/>
    </source>
</evidence>
<dbReference type="PANTHER" id="PTHR10288">
    <property type="entry name" value="KH DOMAIN CONTAINING RNA BINDING PROTEIN"/>
    <property type="match status" value="1"/>
</dbReference>
<dbReference type="Proteomes" id="UP001162483">
    <property type="component" value="Unassembled WGS sequence"/>
</dbReference>
<proteinExistence type="predicted"/>
<dbReference type="SUPFAM" id="SSF54791">
    <property type="entry name" value="Eukaryotic type KH-domain (KH-domain type I)"/>
    <property type="match status" value="2"/>
</dbReference>
<dbReference type="Pfam" id="PF00013">
    <property type="entry name" value="KH_1"/>
    <property type="match status" value="1"/>
</dbReference>
<sequence>MASWSNLSTRQKVALALGVSAGAAVLCVCYAKYRSRQALASPDSTEDGYELRMKISQHAVKQLSAGGDDVIIQFSKRTSTRIKLSQVMDSDGRQELTITGSPAHVRQAQEQLSEIFQDDATIEVELHLPARSVCRIIGKGGQKIRDISKTSGAKIECECQPDSNLDLARCITVTGSLKQVEAAKTLIQKVVEEEASILKNAAVSSNFRSHRKSIIAVKKKDKQPPRRGVRHPEHGPLPRQFPHGRVSGGKAGRGQRAPKYR</sequence>
<gene>
    <name evidence="5" type="ORF">SPARVUS_LOCUS6017366</name>
</gene>
<feature type="domain" description="K Homology" evidence="4">
    <location>
        <begin position="47"/>
        <end position="117"/>
    </location>
</feature>
<dbReference type="InterPro" id="IPR036612">
    <property type="entry name" value="KH_dom_type_1_sf"/>
</dbReference>
<dbReference type="EMBL" id="CATNWA010013381">
    <property type="protein sequence ID" value="CAI9565061.1"/>
    <property type="molecule type" value="Genomic_DNA"/>
</dbReference>
<feature type="domain" description="K Homology" evidence="4">
    <location>
        <begin position="120"/>
        <end position="192"/>
    </location>
</feature>
<dbReference type="Gene3D" id="3.30.1370.10">
    <property type="entry name" value="K Homology domain, type 1"/>
    <property type="match status" value="2"/>
</dbReference>
<dbReference type="InterPro" id="IPR004087">
    <property type="entry name" value="KH_dom"/>
</dbReference>
<dbReference type="PROSITE" id="PS50084">
    <property type="entry name" value="KH_TYPE_1"/>
    <property type="match status" value="1"/>
</dbReference>
<reference evidence="5" key="1">
    <citation type="submission" date="2023-05" db="EMBL/GenBank/DDBJ databases">
        <authorList>
            <person name="Stuckert A."/>
        </authorList>
    </citation>
    <scope>NUCLEOTIDE SEQUENCE</scope>
</reference>
<evidence type="ECO:0000256" key="1">
    <source>
        <dbReference type="ARBA" id="ARBA00022737"/>
    </source>
</evidence>
<keyword evidence="2" id="KW-0694">RNA-binding</keyword>
<comment type="caution">
    <text evidence="5">The sequence shown here is derived from an EMBL/GenBank/DDBJ whole genome shotgun (WGS) entry which is preliminary data.</text>
</comment>
<evidence type="ECO:0000256" key="2">
    <source>
        <dbReference type="PROSITE-ProRule" id="PRU00117"/>
    </source>
</evidence>
<protein>
    <recommendedName>
        <fullName evidence="4">K Homology domain-containing protein</fullName>
    </recommendedName>
</protein>
<evidence type="ECO:0000256" key="3">
    <source>
        <dbReference type="SAM" id="MobiDB-lite"/>
    </source>
</evidence>
<organism evidence="5 6">
    <name type="scientific">Staurois parvus</name>
    <dbReference type="NCBI Taxonomy" id="386267"/>
    <lineage>
        <taxon>Eukaryota</taxon>
        <taxon>Metazoa</taxon>
        <taxon>Chordata</taxon>
        <taxon>Craniata</taxon>
        <taxon>Vertebrata</taxon>
        <taxon>Euteleostomi</taxon>
        <taxon>Amphibia</taxon>
        <taxon>Batrachia</taxon>
        <taxon>Anura</taxon>
        <taxon>Neobatrachia</taxon>
        <taxon>Ranoidea</taxon>
        <taxon>Ranidae</taxon>
        <taxon>Staurois</taxon>
    </lineage>
</organism>
<name>A0ABN9CXW1_9NEOB</name>
<evidence type="ECO:0000313" key="5">
    <source>
        <dbReference type="EMBL" id="CAI9565061.1"/>
    </source>
</evidence>
<keyword evidence="6" id="KW-1185">Reference proteome</keyword>
<dbReference type="InterPro" id="IPR004088">
    <property type="entry name" value="KH_dom_type_1"/>
</dbReference>
<feature type="region of interest" description="Disordered" evidence="3">
    <location>
        <begin position="213"/>
        <end position="261"/>
    </location>
</feature>
<keyword evidence="1" id="KW-0677">Repeat</keyword>
<accession>A0ABN9CXW1</accession>